<dbReference type="PANTHER" id="PTHR43157:SF31">
    <property type="entry name" value="PHOSPHATIDYLINOSITOL-GLYCAN BIOSYNTHESIS CLASS F PROTEIN"/>
    <property type="match status" value="1"/>
</dbReference>
<protein>
    <submittedName>
        <fullName evidence="3">Dehydrogenase</fullName>
    </submittedName>
</protein>
<dbReference type="PANTHER" id="PTHR43157">
    <property type="entry name" value="PHOSPHATIDYLINOSITOL-GLYCAN BIOSYNTHESIS CLASS F PROTEIN-RELATED"/>
    <property type="match status" value="1"/>
</dbReference>
<dbReference type="PRINTS" id="PR00080">
    <property type="entry name" value="SDRFAMILY"/>
</dbReference>
<dbReference type="NCBIfam" id="NF004846">
    <property type="entry name" value="PRK06197.1"/>
    <property type="match status" value="1"/>
</dbReference>
<dbReference type="Pfam" id="PF00106">
    <property type="entry name" value="adh_short"/>
    <property type="match status" value="1"/>
</dbReference>
<organism evidence="3 4">
    <name type="scientific">Hoyosella rhizosphaerae</name>
    <dbReference type="NCBI Taxonomy" id="1755582"/>
    <lineage>
        <taxon>Bacteria</taxon>
        <taxon>Bacillati</taxon>
        <taxon>Actinomycetota</taxon>
        <taxon>Actinomycetes</taxon>
        <taxon>Mycobacteriales</taxon>
        <taxon>Hoyosellaceae</taxon>
        <taxon>Hoyosella</taxon>
    </lineage>
</organism>
<reference evidence="3" key="1">
    <citation type="journal article" date="2014" name="Int. J. Syst. Evol. Microbiol.">
        <title>Complete genome sequence of Corynebacterium casei LMG S-19264T (=DSM 44701T), isolated from a smear-ripened cheese.</title>
        <authorList>
            <consortium name="US DOE Joint Genome Institute (JGI-PGF)"/>
            <person name="Walter F."/>
            <person name="Albersmeier A."/>
            <person name="Kalinowski J."/>
            <person name="Ruckert C."/>
        </authorList>
    </citation>
    <scope>NUCLEOTIDE SEQUENCE</scope>
    <source>
        <strain evidence="3">CGMCC 1.15478</strain>
    </source>
</reference>
<dbReference type="InterPro" id="IPR036291">
    <property type="entry name" value="NAD(P)-bd_dom_sf"/>
</dbReference>
<proteinExistence type="inferred from homology"/>
<dbReference type="GO" id="GO:0016491">
    <property type="term" value="F:oxidoreductase activity"/>
    <property type="evidence" value="ECO:0007669"/>
    <property type="project" value="UniProtKB-KW"/>
</dbReference>
<dbReference type="Gene3D" id="3.40.50.720">
    <property type="entry name" value="NAD(P)-binding Rossmann-like Domain"/>
    <property type="match status" value="1"/>
</dbReference>
<evidence type="ECO:0000256" key="2">
    <source>
        <dbReference type="RuleBase" id="RU000363"/>
    </source>
</evidence>
<evidence type="ECO:0000313" key="4">
    <source>
        <dbReference type="Proteomes" id="UP000641514"/>
    </source>
</evidence>
<name>A0A916X9C9_9ACTN</name>
<dbReference type="PRINTS" id="PR00081">
    <property type="entry name" value="GDHRDH"/>
</dbReference>
<dbReference type="SUPFAM" id="SSF51735">
    <property type="entry name" value="NAD(P)-binding Rossmann-fold domains"/>
    <property type="match status" value="1"/>
</dbReference>
<accession>A0A916X9C9</accession>
<keyword evidence="4" id="KW-1185">Reference proteome</keyword>
<dbReference type="EMBL" id="BMJH01000001">
    <property type="protein sequence ID" value="GGC56654.1"/>
    <property type="molecule type" value="Genomic_DNA"/>
</dbReference>
<reference evidence="3" key="2">
    <citation type="submission" date="2020-09" db="EMBL/GenBank/DDBJ databases">
        <authorList>
            <person name="Sun Q."/>
            <person name="Zhou Y."/>
        </authorList>
    </citation>
    <scope>NUCLEOTIDE SEQUENCE</scope>
    <source>
        <strain evidence="3">CGMCC 1.15478</strain>
    </source>
</reference>
<dbReference type="AlphaFoldDB" id="A0A916X9C9"/>
<dbReference type="Proteomes" id="UP000641514">
    <property type="component" value="Unassembled WGS sequence"/>
</dbReference>
<comment type="caution">
    <text evidence="3">The sequence shown here is derived from an EMBL/GenBank/DDBJ whole genome shotgun (WGS) entry which is preliminary data.</text>
</comment>
<sequence>MNSPQAEHTSRRIVITGANSGIGYFTALELARSGDTVVLVCRNRAKAEAAAEAIINEVPAASVIVEELNLADLESVKDFAEAQTEPIDVLVNNAGVMMPPSRIETVDGFELQFGTNHLGHFALTGRLLPQLLAATSPKVVTISSVAHKQRPHLDFDNLQAASGYNPHRAYANSKLANLLFTLELDRRARAAGSPLVSCGAHPGFSATGLYGSDDGMGSNRILKVLAPLGARIVSQSAAAGAWPTLHAINHGGPGDYTGPRALFETRGKPGPAKKSRTAQDAELAAKLWVESEKLTGVTYSLS</sequence>
<evidence type="ECO:0000313" key="3">
    <source>
        <dbReference type="EMBL" id="GGC56654.1"/>
    </source>
</evidence>
<gene>
    <name evidence="3" type="ORF">GCM10011410_06400</name>
</gene>
<comment type="similarity">
    <text evidence="2">Belongs to the short-chain dehydrogenases/reductases (SDR) family.</text>
</comment>
<evidence type="ECO:0000256" key="1">
    <source>
        <dbReference type="ARBA" id="ARBA00023002"/>
    </source>
</evidence>
<dbReference type="RefSeq" id="WP_188670592.1">
    <property type="nucleotide sequence ID" value="NZ_BMJH01000001.1"/>
</dbReference>
<keyword evidence="1" id="KW-0560">Oxidoreductase</keyword>
<dbReference type="InterPro" id="IPR002347">
    <property type="entry name" value="SDR_fam"/>
</dbReference>